<proteinExistence type="predicted"/>
<keyword evidence="2" id="KW-1185">Reference proteome</keyword>
<dbReference type="RefSeq" id="WP_271199427.1">
    <property type="nucleotide sequence ID" value="NZ_BSFL01000001.1"/>
</dbReference>
<accession>A0A9W6JKM1</accession>
<evidence type="ECO:0008006" key="3">
    <source>
        <dbReference type="Google" id="ProtNLM"/>
    </source>
</evidence>
<reference evidence="1" key="2">
    <citation type="submission" date="2023-01" db="EMBL/GenBank/DDBJ databases">
        <authorList>
            <person name="Sun Q."/>
            <person name="Evtushenko L."/>
        </authorList>
    </citation>
    <scope>NUCLEOTIDE SEQUENCE</scope>
    <source>
        <strain evidence="1">VKM B-2748</strain>
    </source>
</reference>
<sequence length="190" mass="20235">MNDAPASEAREPDDPHWRFALAVYSRPGVAPACLALQDRFGVDVNVLLVALYAATQRGLAVGQEEIAALDRAVAPWRAVAVAPLRSIRRALKSFSDTPRPEDVQTLRGQLQKLEIESERLAQSILAAALREFGAKSGDRGAADVLTATLAYYAPTAVPDQETLRASSIICNAAENYVDISSSANAPGSCS</sequence>
<reference evidence="1" key="1">
    <citation type="journal article" date="2014" name="Int. J. Syst. Evol. Microbiol.">
        <title>Complete genome sequence of Corynebacterium casei LMG S-19264T (=DSM 44701T), isolated from a smear-ripened cheese.</title>
        <authorList>
            <consortium name="US DOE Joint Genome Institute (JGI-PGF)"/>
            <person name="Walter F."/>
            <person name="Albersmeier A."/>
            <person name="Kalinowski J."/>
            <person name="Ruckert C."/>
        </authorList>
    </citation>
    <scope>NUCLEOTIDE SEQUENCE</scope>
    <source>
        <strain evidence="1">VKM B-2748</strain>
    </source>
</reference>
<dbReference type="AlphaFoldDB" id="A0A9W6JKM1"/>
<dbReference type="NCBIfam" id="TIGR02444">
    <property type="entry name" value="TIGR02444 family protein"/>
    <property type="match status" value="1"/>
</dbReference>
<dbReference type="Pfam" id="PF09523">
    <property type="entry name" value="DUF2390"/>
    <property type="match status" value="1"/>
</dbReference>
<evidence type="ECO:0000313" key="2">
    <source>
        <dbReference type="Proteomes" id="UP001143309"/>
    </source>
</evidence>
<protein>
    <recommendedName>
        <fullName evidence="3">TIGR02444 family protein</fullName>
    </recommendedName>
</protein>
<gene>
    <name evidence="1" type="ORF">GCM10008174_06730</name>
</gene>
<name>A0A9W6JKM1_9HYPH</name>
<organism evidence="1 2">
    <name type="scientific">Methylopila turkensis</name>
    <dbReference type="NCBI Taxonomy" id="1437816"/>
    <lineage>
        <taxon>Bacteria</taxon>
        <taxon>Pseudomonadati</taxon>
        <taxon>Pseudomonadota</taxon>
        <taxon>Alphaproteobacteria</taxon>
        <taxon>Hyphomicrobiales</taxon>
        <taxon>Methylopilaceae</taxon>
        <taxon>Methylopila</taxon>
    </lineage>
</organism>
<dbReference type="EMBL" id="BSFL01000001">
    <property type="protein sequence ID" value="GLK78932.1"/>
    <property type="molecule type" value="Genomic_DNA"/>
</dbReference>
<dbReference type="Proteomes" id="UP001143309">
    <property type="component" value="Unassembled WGS sequence"/>
</dbReference>
<dbReference type="InterPro" id="IPR012659">
    <property type="entry name" value="CHP02444"/>
</dbReference>
<evidence type="ECO:0000313" key="1">
    <source>
        <dbReference type="EMBL" id="GLK78932.1"/>
    </source>
</evidence>
<comment type="caution">
    <text evidence="1">The sequence shown here is derived from an EMBL/GenBank/DDBJ whole genome shotgun (WGS) entry which is preliminary data.</text>
</comment>